<comment type="caution">
    <text evidence="2">The sequence shown here is derived from an EMBL/GenBank/DDBJ whole genome shotgun (WGS) entry which is preliminary data.</text>
</comment>
<dbReference type="Proteomes" id="UP000823388">
    <property type="component" value="Chromosome 9N"/>
</dbReference>
<protein>
    <submittedName>
        <fullName evidence="2">Uncharacterized protein</fullName>
    </submittedName>
</protein>
<accession>A0A8T0MSP4</accession>
<feature type="region of interest" description="Disordered" evidence="1">
    <location>
        <begin position="19"/>
        <end position="43"/>
    </location>
</feature>
<feature type="compositionally biased region" description="Polar residues" evidence="1">
    <location>
        <begin position="135"/>
        <end position="146"/>
    </location>
</feature>
<feature type="compositionally biased region" description="Low complexity" evidence="1">
    <location>
        <begin position="71"/>
        <end position="85"/>
    </location>
</feature>
<feature type="region of interest" description="Disordered" evidence="1">
    <location>
        <begin position="65"/>
        <end position="215"/>
    </location>
</feature>
<reference evidence="2 3" key="1">
    <citation type="submission" date="2020-05" db="EMBL/GenBank/DDBJ databases">
        <title>WGS assembly of Panicum virgatum.</title>
        <authorList>
            <person name="Lovell J.T."/>
            <person name="Jenkins J."/>
            <person name="Shu S."/>
            <person name="Juenger T.E."/>
            <person name="Schmutz J."/>
        </authorList>
    </citation>
    <scope>NUCLEOTIDE SEQUENCE [LARGE SCALE GENOMIC DNA]</scope>
    <source>
        <strain evidence="3">cv. AP13</strain>
    </source>
</reference>
<feature type="compositionally biased region" description="Low complexity" evidence="1">
    <location>
        <begin position="147"/>
        <end position="157"/>
    </location>
</feature>
<dbReference type="AlphaFoldDB" id="A0A8T0MSP4"/>
<organism evidence="2 3">
    <name type="scientific">Panicum virgatum</name>
    <name type="common">Blackwell switchgrass</name>
    <dbReference type="NCBI Taxonomy" id="38727"/>
    <lineage>
        <taxon>Eukaryota</taxon>
        <taxon>Viridiplantae</taxon>
        <taxon>Streptophyta</taxon>
        <taxon>Embryophyta</taxon>
        <taxon>Tracheophyta</taxon>
        <taxon>Spermatophyta</taxon>
        <taxon>Magnoliopsida</taxon>
        <taxon>Liliopsida</taxon>
        <taxon>Poales</taxon>
        <taxon>Poaceae</taxon>
        <taxon>PACMAD clade</taxon>
        <taxon>Panicoideae</taxon>
        <taxon>Panicodae</taxon>
        <taxon>Paniceae</taxon>
        <taxon>Panicinae</taxon>
        <taxon>Panicum</taxon>
        <taxon>Panicum sect. Hiantes</taxon>
    </lineage>
</organism>
<evidence type="ECO:0000256" key="1">
    <source>
        <dbReference type="SAM" id="MobiDB-lite"/>
    </source>
</evidence>
<sequence length="215" mass="23480">MKITTQAKEIFSAFFLSEHRRPPASPSLGSSASPSRSSNSWTRCISQRHVSPSLTHLASLWHISSTHAGDNGRTPRTPSSSSGPNAHQPRAGATEIDSPEGTSQREAQIIPPFAVKREITNLTRWPEKTSPNPPQRSKISTQGSKISTPSTTPGAASTRRRTKIHPCPSPEEAPRLSPPLSKKRRGKGRYTNPTKASPRTTHDMPPSSGRNFIRR</sequence>
<keyword evidence="3" id="KW-1185">Reference proteome</keyword>
<name>A0A8T0MSP4_PANVG</name>
<evidence type="ECO:0000313" key="3">
    <source>
        <dbReference type="Proteomes" id="UP000823388"/>
    </source>
</evidence>
<evidence type="ECO:0000313" key="2">
    <source>
        <dbReference type="EMBL" id="KAG2539142.1"/>
    </source>
</evidence>
<feature type="compositionally biased region" description="Low complexity" evidence="1">
    <location>
        <begin position="26"/>
        <end position="40"/>
    </location>
</feature>
<dbReference type="EMBL" id="CM029054">
    <property type="protein sequence ID" value="KAG2539142.1"/>
    <property type="molecule type" value="Genomic_DNA"/>
</dbReference>
<proteinExistence type="predicted"/>
<gene>
    <name evidence="2" type="ORF">PVAP13_9NG362128</name>
</gene>